<feature type="active site" description="Proton donor" evidence="1">
    <location>
        <position position="80"/>
    </location>
</feature>
<feature type="binding site" evidence="2">
    <location>
        <position position="176"/>
    </location>
    <ligand>
        <name>dihydroxyacetone phosphate</name>
        <dbReference type="ChEBI" id="CHEBI:57642"/>
    </ligand>
</feature>
<dbReference type="InterPro" id="IPR000771">
    <property type="entry name" value="FBA_II"/>
</dbReference>
<organism evidence="4">
    <name type="scientific">candidate division WOR-3 bacterium</name>
    <dbReference type="NCBI Taxonomy" id="2052148"/>
    <lineage>
        <taxon>Bacteria</taxon>
        <taxon>Bacteria division WOR-3</taxon>
    </lineage>
</organism>
<feature type="binding site" evidence="2">
    <location>
        <begin position="248"/>
        <end position="251"/>
    </location>
    <ligand>
        <name>dihydroxyacetone phosphate</name>
        <dbReference type="ChEBI" id="CHEBI:57642"/>
    </ligand>
</feature>
<evidence type="ECO:0000256" key="2">
    <source>
        <dbReference type="PIRSR" id="PIRSR001359-2"/>
    </source>
</evidence>
<evidence type="ECO:0000256" key="3">
    <source>
        <dbReference type="PIRSR" id="PIRSR001359-3"/>
    </source>
</evidence>
<dbReference type="EMBL" id="DQWE01000331">
    <property type="protein sequence ID" value="HDI83514.1"/>
    <property type="molecule type" value="Genomic_DNA"/>
</dbReference>
<sequence>MVLCDTRLLLNMAKDRGVCAFNIYNFESLKAIVDVAEELLIPVIIQVSEGGLEYGGGLSLVNLVKTHLKGTKAPYALHLDHGRDIDVIRSAIKWGFTSIMVDGSHLPFEENLKFTGMVVDIAHRAGIPVEAELGTIGGTEDKITGDMHLVDPEEAEIFVSKTGVDFLAPAVGTSHGAFKFKGKQEIRFDLIEEVSKRTGVPLVLHGASSLPGWLLDEAKKSGVNVEGMNGVPYKVLKEAVRRGIRKLNADTDLRIAFITGLRNSLRENPGVIDPRKHLNRGMEWIKRIVRERMEILWNL</sequence>
<comment type="cofactor">
    <cofactor evidence="3">
        <name>Zn(2+)</name>
        <dbReference type="ChEBI" id="CHEBI:29105"/>
    </cofactor>
    <text evidence="3">Binds 2 Zn(2+) ions per subunit. One is catalytic and the other provides a structural contribution.</text>
</comment>
<dbReference type="CDD" id="cd00947">
    <property type="entry name" value="TBP_aldolase_IIB"/>
    <property type="match status" value="1"/>
</dbReference>
<feature type="binding site" evidence="3">
    <location>
        <position position="175"/>
    </location>
    <ligand>
        <name>Zn(2+)</name>
        <dbReference type="ChEBI" id="CHEBI:29105"/>
        <label>1</label>
        <note>catalytic</note>
    </ligand>
</feature>
<dbReference type="AlphaFoldDB" id="A0A7C0ZDL6"/>
<dbReference type="PANTHER" id="PTHR30304:SF0">
    <property type="entry name" value="D-TAGATOSE-1,6-BISPHOSPHATE ALDOLASE SUBUNIT GATY-RELATED"/>
    <property type="match status" value="1"/>
</dbReference>
<keyword evidence="3" id="KW-0479">Metal-binding</keyword>
<feature type="binding site" evidence="3">
    <location>
        <position position="102"/>
    </location>
    <ligand>
        <name>Zn(2+)</name>
        <dbReference type="ChEBI" id="CHEBI:29105"/>
        <label>2</label>
    </ligand>
</feature>
<dbReference type="SUPFAM" id="SSF51569">
    <property type="entry name" value="Aldolase"/>
    <property type="match status" value="1"/>
</dbReference>
<dbReference type="Pfam" id="PF01116">
    <property type="entry name" value="F_bP_aldolase"/>
    <property type="match status" value="1"/>
</dbReference>
<dbReference type="InterPro" id="IPR050246">
    <property type="entry name" value="Class_II_FBP_aldolase"/>
</dbReference>
<comment type="caution">
    <text evidence="4">The sequence shown here is derived from an EMBL/GenBank/DDBJ whole genome shotgun (WGS) entry which is preliminary data.</text>
</comment>
<feature type="binding site" evidence="3">
    <location>
        <position position="81"/>
    </location>
    <ligand>
        <name>Zn(2+)</name>
        <dbReference type="ChEBI" id="CHEBI:29105"/>
        <label>1</label>
        <note>catalytic</note>
    </ligand>
</feature>
<feature type="binding site" evidence="3">
    <location>
        <position position="205"/>
    </location>
    <ligand>
        <name>Zn(2+)</name>
        <dbReference type="ChEBI" id="CHEBI:29105"/>
        <label>1</label>
        <note>catalytic</note>
    </ligand>
</feature>
<protein>
    <submittedName>
        <fullName evidence="4">Ketose-bisphosphate aldolase</fullName>
    </submittedName>
</protein>
<dbReference type="PIRSF" id="PIRSF001359">
    <property type="entry name" value="F_bP_aldolase_II"/>
    <property type="match status" value="1"/>
</dbReference>
<dbReference type="GO" id="GO:0016832">
    <property type="term" value="F:aldehyde-lyase activity"/>
    <property type="evidence" value="ECO:0007669"/>
    <property type="project" value="InterPro"/>
</dbReference>
<dbReference type="PANTHER" id="PTHR30304">
    <property type="entry name" value="D-TAGATOSE-1,6-BISPHOSPHATE ALDOLASE"/>
    <property type="match status" value="1"/>
</dbReference>
<evidence type="ECO:0000313" key="4">
    <source>
        <dbReference type="EMBL" id="HDI83514.1"/>
    </source>
</evidence>
<gene>
    <name evidence="4" type="ORF">ENF18_06980</name>
</gene>
<dbReference type="NCBIfam" id="TIGR00167">
    <property type="entry name" value="cbbA"/>
    <property type="match status" value="1"/>
</dbReference>
<dbReference type="Proteomes" id="UP000885847">
    <property type="component" value="Unassembled WGS sequence"/>
</dbReference>
<dbReference type="GO" id="GO:0005975">
    <property type="term" value="P:carbohydrate metabolic process"/>
    <property type="evidence" value="ECO:0007669"/>
    <property type="project" value="InterPro"/>
</dbReference>
<dbReference type="PROSITE" id="PS00806">
    <property type="entry name" value="ALDOLASE_CLASS_II_2"/>
    <property type="match status" value="1"/>
</dbReference>
<reference evidence="4" key="1">
    <citation type="journal article" date="2020" name="mSystems">
        <title>Genome- and Community-Level Interaction Insights into Carbon Utilization and Element Cycling Functions of Hydrothermarchaeota in Hydrothermal Sediment.</title>
        <authorList>
            <person name="Zhou Z."/>
            <person name="Liu Y."/>
            <person name="Xu W."/>
            <person name="Pan J."/>
            <person name="Luo Z.H."/>
            <person name="Li M."/>
        </authorList>
    </citation>
    <scope>NUCLEOTIDE SEQUENCE [LARGE SCALE GENOMIC DNA]</scope>
    <source>
        <strain evidence="4">HyVt-102</strain>
    </source>
</reference>
<dbReference type="InterPro" id="IPR013785">
    <property type="entry name" value="Aldolase_TIM"/>
</dbReference>
<feature type="binding site" evidence="3">
    <location>
        <position position="132"/>
    </location>
    <ligand>
        <name>Zn(2+)</name>
        <dbReference type="ChEBI" id="CHEBI:29105"/>
        <label>2</label>
    </ligand>
</feature>
<proteinExistence type="predicted"/>
<dbReference type="GO" id="GO:0008270">
    <property type="term" value="F:zinc ion binding"/>
    <property type="evidence" value="ECO:0007669"/>
    <property type="project" value="InterPro"/>
</dbReference>
<dbReference type="Gene3D" id="3.20.20.70">
    <property type="entry name" value="Aldolase class I"/>
    <property type="match status" value="1"/>
</dbReference>
<keyword evidence="3" id="KW-0862">Zinc</keyword>
<evidence type="ECO:0000256" key="1">
    <source>
        <dbReference type="PIRSR" id="PIRSR001359-1"/>
    </source>
</evidence>
<name>A0A7C0ZDL6_UNCW3</name>
<accession>A0A7C0ZDL6</accession>
<feature type="binding site" evidence="2">
    <location>
        <begin position="206"/>
        <end position="208"/>
    </location>
    <ligand>
        <name>dihydroxyacetone phosphate</name>
        <dbReference type="ChEBI" id="CHEBI:57642"/>
    </ligand>
</feature>